<dbReference type="OrthoDB" id="120967at2759"/>
<feature type="domain" description="PXA" evidence="6">
    <location>
        <begin position="100"/>
        <end position="295"/>
    </location>
</feature>
<evidence type="ECO:0000259" key="4">
    <source>
        <dbReference type="PROSITE" id="PS50132"/>
    </source>
</evidence>
<dbReference type="InterPro" id="IPR013937">
    <property type="entry name" value="Sorting_nexin_C"/>
</dbReference>
<accession>A0A1X2G5E0</accession>
<evidence type="ECO:0000256" key="1">
    <source>
        <dbReference type="ARBA" id="ARBA00010883"/>
    </source>
</evidence>
<evidence type="ECO:0000256" key="2">
    <source>
        <dbReference type="SAM" id="MobiDB-lite"/>
    </source>
</evidence>
<evidence type="ECO:0008006" key="9">
    <source>
        <dbReference type="Google" id="ProtNLM"/>
    </source>
</evidence>
<organism evidence="7 8">
    <name type="scientific">Hesseltinella vesiculosa</name>
    <dbReference type="NCBI Taxonomy" id="101127"/>
    <lineage>
        <taxon>Eukaryota</taxon>
        <taxon>Fungi</taxon>
        <taxon>Fungi incertae sedis</taxon>
        <taxon>Mucoromycota</taxon>
        <taxon>Mucoromycotina</taxon>
        <taxon>Mucoromycetes</taxon>
        <taxon>Mucorales</taxon>
        <taxon>Cunninghamellaceae</taxon>
        <taxon>Hesseltinella</taxon>
    </lineage>
</organism>
<dbReference type="InterPro" id="IPR003114">
    <property type="entry name" value="Phox_assoc"/>
</dbReference>
<comment type="caution">
    <text evidence="7">The sequence shown here is derived from an EMBL/GenBank/DDBJ whole genome shotgun (WGS) entry which is preliminary data.</text>
</comment>
<feature type="region of interest" description="Disordered" evidence="2">
    <location>
        <begin position="613"/>
        <end position="712"/>
    </location>
</feature>
<evidence type="ECO:0000259" key="6">
    <source>
        <dbReference type="PROSITE" id="PS51207"/>
    </source>
</evidence>
<dbReference type="InterPro" id="IPR001683">
    <property type="entry name" value="PX_dom"/>
</dbReference>
<dbReference type="Proteomes" id="UP000242146">
    <property type="component" value="Unassembled WGS sequence"/>
</dbReference>
<evidence type="ECO:0000313" key="7">
    <source>
        <dbReference type="EMBL" id="ORX44583.1"/>
    </source>
</evidence>
<feature type="region of interest" description="Disordered" evidence="2">
    <location>
        <begin position="1087"/>
        <end position="1114"/>
    </location>
</feature>
<evidence type="ECO:0000256" key="3">
    <source>
        <dbReference type="SAM" id="Phobius"/>
    </source>
</evidence>
<feature type="domain" description="PX" evidence="5">
    <location>
        <begin position="968"/>
        <end position="1086"/>
    </location>
</feature>
<dbReference type="PROSITE" id="PS50132">
    <property type="entry name" value="RGS"/>
    <property type="match status" value="1"/>
</dbReference>
<dbReference type="Pfam" id="PF02194">
    <property type="entry name" value="PXA"/>
    <property type="match status" value="1"/>
</dbReference>
<keyword evidence="8" id="KW-1185">Reference proteome</keyword>
<dbReference type="InterPro" id="IPR036871">
    <property type="entry name" value="PX_dom_sf"/>
</dbReference>
<keyword evidence="3" id="KW-1133">Transmembrane helix</keyword>
<comment type="similarity">
    <text evidence="1">Belongs to the sorting nexin family.</text>
</comment>
<dbReference type="Pfam" id="PF08628">
    <property type="entry name" value="Nexin_C"/>
    <property type="match status" value="1"/>
</dbReference>
<feature type="compositionally biased region" description="Acidic residues" evidence="2">
    <location>
        <begin position="790"/>
        <end position="802"/>
    </location>
</feature>
<dbReference type="InterPro" id="IPR016137">
    <property type="entry name" value="RGS"/>
</dbReference>
<dbReference type="PROSITE" id="PS51207">
    <property type="entry name" value="PXA"/>
    <property type="match status" value="1"/>
</dbReference>
<feature type="transmembrane region" description="Helical" evidence="3">
    <location>
        <begin position="26"/>
        <end position="48"/>
    </location>
</feature>
<feature type="compositionally biased region" description="Low complexity" evidence="2">
    <location>
        <begin position="632"/>
        <end position="647"/>
    </location>
</feature>
<dbReference type="SMART" id="SM00313">
    <property type="entry name" value="PXA"/>
    <property type="match status" value="1"/>
</dbReference>
<dbReference type="Pfam" id="PF00787">
    <property type="entry name" value="PX"/>
    <property type="match status" value="1"/>
</dbReference>
<dbReference type="InterPro" id="IPR036305">
    <property type="entry name" value="RGS_sf"/>
</dbReference>
<dbReference type="InterPro" id="IPR044926">
    <property type="entry name" value="RGS_subdomain_2"/>
</dbReference>
<dbReference type="Gene3D" id="1.10.167.10">
    <property type="entry name" value="Regulator of G-protein Signalling 4, domain 2"/>
    <property type="match status" value="1"/>
</dbReference>
<dbReference type="SUPFAM" id="SSF48097">
    <property type="entry name" value="Regulator of G-protein signaling, RGS"/>
    <property type="match status" value="1"/>
</dbReference>
<feature type="region of interest" description="Disordered" evidence="2">
    <location>
        <begin position="1161"/>
        <end position="1193"/>
    </location>
</feature>
<dbReference type="PANTHER" id="PTHR22775">
    <property type="entry name" value="SORTING NEXIN"/>
    <property type="match status" value="1"/>
</dbReference>
<feature type="compositionally biased region" description="Polar residues" evidence="2">
    <location>
        <begin position="726"/>
        <end position="754"/>
    </location>
</feature>
<evidence type="ECO:0000259" key="5">
    <source>
        <dbReference type="PROSITE" id="PS50195"/>
    </source>
</evidence>
<name>A0A1X2G5E0_9FUNG</name>
<dbReference type="Gene3D" id="3.30.1520.10">
    <property type="entry name" value="Phox-like domain"/>
    <property type="match status" value="1"/>
</dbReference>
<gene>
    <name evidence="7" type="ORF">DM01DRAFT_1340339</name>
</gene>
<feature type="region of interest" description="Disordered" evidence="2">
    <location>
        <begin position="846"/>
        <end position="891"/>
    </location>
</feature>
<dbReference type="PANTHER" id="PTHR22775:SF3">
    <property type="entry name" value="SORTING NEXIN-13"/>
    <property type="match status" value="1"/>
</dbReference>
<evidence type="ECO:0000313" key="8">
    <source>
        <dbReference type="Proteomes" id="UP000242146"/>
    </source>
</evidence>
<dbReference type="SMART" id="SM00315">
    <property type="entry name" value="RGS"/>
    <property type="match status" value="1"/>
</dbReference>
<feature type="compositionally biased region" description="Basic and acidic residues" evidence="2">
    <location>
        <begin position="622"/>
        <end position="631"/>
    </location>
</feature>
<dbReference type="STRING" id="101127.A0A1X2G5E0"/>
<sequence length="1352" mass="151784">MTLILPSLALVYYCFPALFQFVLYVVHFTVTSLLGLLVLNLLVLYVYVKYIISPIRKAHLAVQARGENMFPSLVIAKSPSAWQQQIKREQPASSLPISTHAPINASFNRLVHFVLRDFIQSWYVNIATPSPLATSDSFPLAIDRLVNDAARSLVNRLQQTDRTALLLNHLLPRLTTHIADFRAAETSLRGRFLERTVTASDEMDLLIASHYHGGKLHPALTTAAVSTKPTEVAYLRKLMDRLLPKLLPQEHLTCLPVHCIVREILVGALLQPIMQMIADPDFWNQTLDVQLGKVLREQKMVQQLREVLNRHSSDMDVTSPLSTMSPLNEPTTTLGQLSSNFLGLGTHGEDEIAWDDQDFDPDKQQRASSRLGRRTFQSFLRMIDEEPDILELKRLRNDLVTQIRKKRVLVADRDPEEVVDGEKVEDLNVYLHRLGVAKKKVDKRIAFLSGEQPDFALKAAKFFGVRKPRPSMSTFSGFTLMDILTNTAGLSYFMEFMDRREDLVKLQFWLMVEGFKSTDDTKQDMFVQDAQMVMDMYFTAGAPHRLTNVPEPLIKDLDSALQHHQHGTSAGRNKTDVQHRLNILQQHIFWQMEKEDYPYFKRSDLYFKFLASTPTPEPTTSSDRHSLDEHSLTTPSSSSSLNTLPPTDLSPPPQPTVSASLFSRKKHVSASAALSQRTSPRKKTTPPPALIVENTESTRLFKPPHDEGKPALLSTNGLLASFSSITSRPLPENSVNSQPPSKPVTPSSPRQQSKAEPTAAATTVSAAPWYAASLSSPASSINTLPKLDSLDDPDVEPEDESEVGITEPNTHTIPSDPVDLDDAQSMLHQTTVEAVEAELQSIMDGMVPLSPRPDQPAPLEPAPPEHLPPDDTNPVQANDDTNSRHPPVALSGPMLADEVQRLGTEIDKLIQQEVIVDALIKKAEAKDKQNELRILVKSKAMFQHEREQFEFQRLQYEQQQSENFLAPERTHVSITNATIGSDAHGEFAVYVIELQQFDMNGHQTSGWVVTRRFSEFFDLHQLLKTKFSTVRTMAFPTKWPLLKLQKAFVEARRSSLERYLRQLLSMPGLCQCDALKTFLSQQQATDPALATPTSPALPTSFHTATPSSPASSRKAKVSSDAGFMRHIYNTVATSIDDLLMGPSMLDLITQHLGEQTLDTNLATPLSTSSSTSSLDNLTSPPSSTSASTTWKPVESEGLTRFSEPLCDLFIETFELKEKNNWLRRQAVVILLQQIFGGTVERKIRDTLNDWESESMLLFYMQKITDSMWPNGAKWQSKLARMPEHKLHTKDEANRKLSTWLPDMLGGMVGRQNARRGARRLFNVLQNQRLNQHLVYVLLDEVISALFPDVDMA</sequence>
<reference evidence="7 8" key="1">
    <citation type="submission" date="2016-07" db="EMBL/GenBank/DDBJ databases">
        <title>Pervasive Adenine N6-methylation of Active Genes in Fungi.</title>
        <authorList>
            <consortium name="DOE Joint Genome Institute"/>
            <person name="Mondo S.J."/>
            <person name="Dannebaum R.O."/>
            <person name="Kuo R.C."/>
            <person name="Labutti K."/>
            <person name="Haridas S."/>
            <person name="Kuo A."/>
            <person name="Salamov A."/>
            <person name="Ahrendt S.R."/>
            <person name="Lipzen A."/>
            <person name="Sullivan W."/>
            <person name="Andreopoulos W.B."/>
            <person name="Clum A."/>
            <person name="Lindquist E."/>
            <person name="Daum C."/>
            <person name="Ramamoorthy G.K."/>
            <person name="Gryganskyi A."/>
            <person name="Culley D."/>
            <person name="Magnuson J.K."/>
            <person name="James T.Y."/>
            <person name="O'Malley M.A."/>
            <person name="Stajich J.E."/>
            <person name="Spatafora J.W."/>
            <person name="Visel A."/>
            <person name="Grigoriev I.V."/>
        </authorList>
    </citation>
    <scope>NUCLEOTIDE SEQUENCE [LARGE SCALE GENOMIC DNA]</scope>
    <source>
        <strain evidence="7 8">NRRL 3301</strain>
    </source>
</reference>
<keyword evidence="3" id="KW-0472">Membrane</keyword>
<dbReference type="Pfam" id="PF00615">
    <property type="entry name" value="RGS"/>
    <property type="match status" value="1"/>
</dbReference>
<feature type="region of interest" description="Disordered" evidence="2">
    <location>
        <begin position="777"/>
        <end position="821"/>
    </location>
</feature>
<feature type="compositionally biased region" description="Polar residues" evidence="2">
    <location>
        <begin position="1101"/>
        <end position="1111"/>
    </location>
</feature>
<feature type="compositionally biased region" description="Pro residues" evidence="2">
    <location>
        <begin position="850"/>
        <end position="866"/>
    </location>
</feature>
<dbReference type="EMBL" id="MCGT01000047">
    <property type="protein sequence ID" value="ORX44583.1"/>
    <property type="molecule type" value="Genomic_DNA"/>
</dbReference>
<protein>
    <recommendedName>
        <fullName evidence="9">PXA domain-containing protein</fullName>
    </recommendedName>
</protein>
<proteinExistence type="inferred from homology"/>
<dbReference type="SMART" id="SM00312">
    <property type="entry name" value="PX"/>
    <property type="match status" value="1"/>
</dbReference>
<dbReference type="PROSITE" id="PS50195">
    <property type="entry name" value="PX"/>
    <property type="match status" value="1"/>
</dbReference>
<feature type="region of interest" description="Disordered" evidence="2">
    <location>
        <begin position="726"/>
        <end position="761"/>
    </location>
</feature>
<feature type="compositionally biased region" description="Low complexity" evidence="2">
    <location>
        <begin position="1087"/>
        <end position="1100"/>
    </location>
</feature>
<dbReference type="GO" id="GO:0035091">
    <property type="term" value="F:phosphatidylinositol binding"/>
    <property type="evidence" value="ECO:0007669"/>
    <property type="project" value="InterPro"/>
</dbReference>
<keyword evidence="3" id="KW-0812">Transmembrane</keyword>
<dbReference type="SUPFAM" id="SSF64268">
    <property type="entry name" value="PX domain"/>
    <property type="match status" value="1"/>
</dbReference>
<feature type="domain" description="RGS" evidence="4">
    <location>
        <begin position="479"/>
        <end position="610"/>
    </location>
</feature>
<feature type="compositionally biased region" description="Low complexity" evidence="2">
    <location>
        <begin position="1163"/>
        <end position="1189"/>
    </location>
</feature>